<accession>A0A2K8ZA55</accession>
<dbReference type="KEGG" id="spir:CWM47_35825"/>
<evidence type="ECO:0000313" key="2">
    <source>
        <dbReference type="Proteomes" id="UP000232883"/>
    </source>
</evidence>
<proteinExistence type="predicted"/>
<dbReference type="Proteomes" id="UP000232883">
    <property type="component" value="Chromosome"/>
</dbReference>
<dbReference type="EMBL" id="CP025096">
    <property type="protein sequence ID" value="AUD06746.1"/>
    <property type="molecule type" value="Genomic_DNA"/>
</dbReference>
<organism evidence="1 2">
    <name type="scientific">Spirosoma pollinicola</name>
    <dbReference type="NCBI Taxonomy" id="2057025"/>
    <lineage>
        <taxon>Bacteria</taxon>
        <taxon>Pseudomonadati</taxon>
        <taxon>Bacteroidota</taxon>
        <taxon>Cytophagia</taxon>
        <taxon>Cytophagales</taxon>
        <taxon>Cytophagaceae</taxon>
        <taxon>Spirosoma</taxon>
    </lineage>
</organism>
<name>A0A2K8ZA55_9BACT</name>
<keyword evidence="2" id="KW-1185">Reference proteome</keyword>
<dbReference type="AlphaFoldDB" id="A0A2K8ZA55"/>
<protein>
    <submittedName>
        <fullName evidence="1">Uncharacterized protein</fullName>
    </submittedName>
</protein>
<sequence>MNEEQRTQLKALDQLDSGSLVQPITDAYKALLATVQQIMLSSENPDGHNRAWSLLKDDAFKDLAAIQKGKLDALKDLKMKANQIGQLLLKP</sequence>
<evidence type="ECO:0000313" key="1">
    <source>
        <dbReference type="EMBL" id="AUD06746.1"/>
    </source>
</evidence>
<reference evidence="1 2" key="1">
    <citation type="submission" date="2017-11" db="EMBL/GenBank/DDBJ databases">
        <title>Taxonomic description and genome sequences of Spirosoma HA7 sp. nov., isolated from pollen microhabitat of Corylus avellana.</title>
        <authorList>
            <person name="Ambika Manirajan B."/>
            <person name="Suarez C."/>
            <person name="Ratering S."/>
            <person name="Geissler-Plaum R."/>
            <person name="Cardinale M."/>
            <person name="Sylvia S."/>
        </authorList>
    </citation>
    <scope>NUCLEOTIDE SEQUENCE [LARGE SCALE GENOMIC DNA]</scope>
    <source>
        <strain evidence="1 2">HA7</strain>
    </source>
</reference>
<gene>
    <name evidence="1" type="ORF">CWM47_35825</name>
</gene>